<dbReference type="GO" id="GO:0030125">
    <property type="term" value="C:clathrin vesicle coat"/>
    <property type="evidence" value="ECO:0007669"/>
    <property type="project" value="TreeGrafter"/>
</dbReference>
<dbReference type="PANTHER" id="PTHR12847">
    <property type="entry name" value="ATP-BINDING CASSETTE ABC TRANSPORTER-RELATED"/>
    <property type="match status" value="1"/>
</dbReference>
<feature type="region of interest" description="Disordered" evidence="1">
    <location>
        <begin position="269"/>
        <end position="348"/>
    </location>
</feature>
<evidence type="ECO:0000256" key="1">
    <source>
        <dbReference type="SAM" id="MobiDB-lite"/>
    </source>
</evidence>
<feature type="compositionally biased region" description="Pro residues" evidence="1">
    <location>
        <begin position="293"/>
        <end position="305"/>
    </location>
</feature>
<reference evidence="3 4" key="1">
    <citation type="journal article" date="2015" name="Genome Biol. Evol.">
        <title>Comparative Genomics of a Bacterivorous Green Alga Reveals Evolutionary Causalities and Consequences of Phago-Mixotrophic Mode of Nutrition.</title>
        <authorList>
            <person name="Burns J.A."/>
            <person name="Paasch A."/>
            <person name="Narechania A."/>
            <person name="Kim E."/>
        </authorList>
    </citation>
    <scope>NUCLEOTIDE SEQUENCE [LARGE SCALE GENOMIC DNA]</scope>
    <source>
        <strain evidence="3 4">PLY_AMNH</strain>
    </source>
</reference>
<protein>
    <recommendedName>
        <fullName evidence="2">NECAP PHear domain-containing protein</fullName>
    </recommendedName>
</protein>
<feature type="region of interest" description="Disordered" evidence="1">
    <location>
        <begin position="64"/>
        <end position="86"/>
    </location>
</feature>
<feature type="region of interest" description="Disordered" evidence="1">
    <location>
        <begin position="230"/>
        <end position="257"/>
    </location>
</feature>
<evidence type="ECO:0000313" key="3">
    <source>
        <dbReference type="EMBL" id="KAK3248921.1"/>
    </source>
</evidence>
<organism evidence="3 4">
    <name type="scientific">Cymbomonas tetramitiformis</name>
    <dbReference type="NCBI Taxonomy" id="36881"/>
    <lineage>
        <taxon>Eukaryota</taxon>
        <taxon>Viridiplantae</taxon>
        <taxon>Chlorophyta</taxon>
        <taxon>Pyramimonadophyceae</taxon>
        <taxon>Pyramimonadales</taxon>
        <taxon>Pyramimonadaceae</taxon>
        <taxon>Cymbomonas</taxon>
    </lineage>
</organism>
<gene>
    <name evidence="3" type="ORF">CYMTET_41634</name>
</gene>
<feature type="compositionally biased region" description="Low complexity" evidence="1">
    <location>
        <begin position="318"/>
        <end position="329"/>
    </location>
</feature>
<sequence length="403" mass="42562">MQEEEVLCSEIYEFLGMDLLDPENSITEDDAMDTHAPRSSAPANVRPVARPCMVCSISKAHQGLKSHQLEEASSRTVGDSIPEPYPASVPPEVVSTEPEAMGQAQPEAVGQALPEAMGQAQPEAMGKALPAAMGQAQPEIWDGRLRVMAIGKRCEIRLEDVKSGELFATCPFEAGRKDTAVEPALDSSRYFMLRVENEGKHAFIGLGFAGRSEAFDFNVSLTDFEKHIMREDQTGAPNSSSSRLCEEPLPSQMPTKDYSLKAGETIKVSLNRPLSARPGSRPPSAMGPRGVLAPPPGVALQPPPGTQSAELPPDPADDPFAALAAAREATQGAPPSELQTGAAATSAAAAADFTMNPFDEPTGFAAVPTSTNPFDDLSSVGDALPGAAKEQQHEAPAGWATFD</sequence>
<evidence type="ECO:0000313" key="4">
    <source>
        <dbReference type="Proteomes" id="UP001190700"/>
    </source>
</evidence>
<dbReference type="Gene3D" id="2.30.29.30">
    <property type="entry name" value="Pleckstrin-homology domain (PH domain)/Phosphotyrosine-binding domain (PTB)"/>
    <property type="match status" value="1"/>
</dbReference>
<dbReference type="AlphaFoldDB" id="A0AAE0C5P4"/>
<proteinExistence type="predicted"/>
<evidence type="ECO:0000259" key="2">
    <source>
        <dbReference type="Pfam" id="PF07933"/>
    </source>
</evidence>
<dbReference type="SUPFAM" id="SSF50729">
    <property type="entry name" value="PH domain-like"/>
    <property type="match status" value="1"/>
</dbReference>
<feature type="region of interest" description="Disordered" evidence="1">
    <location>
        <begin position="23"/>
        <end position="44"/>
    </location>
</feature>
<feature type="region of interest" description="Disordered" evidence="1">
    <location>
        <begin position="376"/>
        <end position="403"/>
    </location>
</feature>
<dbReference type="Proteomes" id="UP001190700">
    <property type="component" value="Unassembled WGS sequence"/>
</dbReference>
<dbReference type="PANTHER" id="PTHR12847:SF3">
    <property type="entry name" value="EAR-BINDING COAT-ASSOCIATED PROTEIN 2, PUTATIVE, EXPRESSED-RELATED"/>
    <property type="match status" value="1"/>
</dbReference>
<dbReference type="InterPro" id="IPR011993">
    <property type="entry name" value="PH-like_dom_sf"/>
</dbReference>
<name>A0AAE0C5P4_9CHLO</name>
<dbReference type="CDD" id="cd13228">
    <property type="entry name" value="PHear_NECAP"/>
    <property type="match status" value="1"/>
</dbReference>
<dbReference type="GO" id="GO:0006897">
    <property type="term" value="P:endocytosis"/>
    <property type="evidence" value="ECO:0007669"/>
    <property type="project" value="InterPro"/>
</dbReference>
<accession>A0AAE0C5P4</accession>
<dbReference type="Pfam" id="PF07933">
    <property type="entry name" value="DUF1681"/>
    <property type="match status" value="1"/>
</dbReference>
<feature type="domain" description="NECAP PHear" evidence="2">
    <location>
        <begin position="131"/>
        <end position="270"/>
    </location>
</feature>
<dbReference type="InterPro" id="IPR012466">
    <property type="entry name" value="NECAP_PHear"/>
</dbReference>
<comment type="caution">
    <text evidence="3">The sequence shown here is derived from an EMBL/GenBank/DDBJ whole genome shotgun (WGS) entry which is preliminary data.</text>
</comment>
<keyword evidence="4" id="KW-1185">Reference proteome</keyword>
<dbReference type="EMBL" id="LGRX02027698">
    <property type="protein sequence ID" value="KAK3248921.1"/>
    <property type="molecule type" value="Genomic_DNA"/>
</dbReference>